<keyword evidence="2 3" id="KW-0040">ANK repeat</keyword>
<feature type="region of interest" description="Disordered" evidence="4">
    <location>
        <begin position="452"/>
        <end position="472"/>
    </location>
</feature>
<sequence length="1052" mass="117012">MESLEHTGDDSMEDVFLQDDLRPTIAEHATQCRSLFHKYLVMPEILEDPTIMDDQLARFTLWTSNMDVWGPLNVSLDYRLRFSPTAADIIHQLLDIICDTLLSLKPIDVRPPHITSRKRQRISVQGSSEVARRSDYDTSDSESDVDPVEENILKVTETIGGTITRLFRLSNAVRRSAKANRARKIESYNDKDANKAIDELRLYTRCYIEFRFPEAPEALRSALVEANAWRLRRLYYQRSHRRRIDMSIQSPPTTLPVAQLPKMTSSAPAVRFAPSPLPKPETNNAHVHSPTPVTNATTARQTAVEALYAKSTTEVPRAKSVLVNNKLSFPPIPPNGQCTYCGVIIEFKKTARSLLWHRGGQHKCSDPWAFLSYLIEHSVTEHGVPEAHVGTLSRAARRPVLDKVLNCPFGDDFQPPGKVESSAVFSSEALQSHVAGHMKEIALLALQKLPSDDDENAENVDSDQPLEDDGPVGVVGVARQSMYSILDDEDLNFQDDDTGDADDNPERHEEEISARVTELDLEDKDELGMTKLHHAVRAGDMDLVESVIQSSASVDCRDANGSTPLHYAAKRGLVECVAVLVKHGADIRITDNSGFSPFLWAVVAGQEEAAENLLWMGADADSSSADGRSALAWAASFGQVSTARMLLACGASMHDDQHTQQTTPLEEAAASGSLPIVKLLIYHGADPNHRDRDVWSAIHWAAEEGHGDIVSFLLDHGANPNAVSSYGTSPLHCAANGGHLFIVNLLLERGKVDPLKSTCHGWTALHHAAFMGHSRVVDLLLQDDRVRSTSSLQDNHGWSVLHLAVHSRDLATVRILLDRSIIEDPQALVDESGLTAEEWLDRGPTSHSQKAINELAFSKSRCCRAVTELRDAVAIDNVSLIRFLLKSGHSINGMNSGRRTALYYAAKKSVHPIMDLLLDWGADPNILPTGRKSWEEFILHDDVLQRLKLAGYRRRDTDPEVERQIRRALRERSQPSEQPIPHSPEADKSPLFEPNNFGLWSPVPDSPTPLSLNHFASIEMLTPMPTDQKNDNKRKARSGRTDWFRRLWGGRQ</sequence>
<organism evidence="5 6">
    <name type="scientific">Fusarium oligoseptatum</name>
    <dbReference type="NCBI Taxonomy" id="2604345"/>
    <lineage>
        <taxon>Eukaryota</taxon>
        <taxon>Fungi</taxon>
        <taxon>Dikarya</taxon>
        <taxon>Ascomycota</taxon>
        <taxon>Pezizomycotina</taxon>
        <taxon>Sordariomycetes</taxon>
        <taxon>Hypocreomycetidae</taxon>
        <taxon>Hypocreales</taxon>
        <taxon>Nectriaceae</taxon>
        <taxon>Fusarium</taxon>
        <taxon>Fusarium solani species complex</taxon>
    </lineage>
</organism>
<feature type="repeat" description="ANK" evidence="3">
    <location>
        <begin position="726"/>
        <end position="750"/>
    </location>
</feature>
<feature type="region of interest" description="Disordered" evidence="4">
    <location>
        <begin position="116"/>
        <end position="145"/>
    </location>
</feature>
<evidence type="ECO:0000256" key="2">
    <source>
        <dbReference type="ARBA" id="ARBA00023043"/>
    </source>
</evidence>
<feature type="compositionally biased region" description="Basic and acidic residues" evidence="4">
    <location>
        <begin position="1028"/>
        <end position="1042"/>
    </location>
</feature>
<gene>
    <name evidence="5" type="ORF">CEP52_006340</name>
</gene>
<feature type="compositionally biased region" description="Acidic residues" evidence="4">
    <location>
        <begin position="452"/>
        <end position="470"/>
    </location>
</feature>
<dbReference type="SMART" id="SM00248">
    <property type="entry name" value="ANK"/>
    <property type="match status" value="11"/>
</dbReference>
<dbReference type="AlphaFoldDB" id="A0A428TTA1"/>
<feature type="repeat" description="ANK" evidence="3">
    <location>
        <begin position="760"/>
        <end position="782"/>
    </location>
</feature>
<accession>A0A428TTA1</accession>
<feature type="compositionally biased region" description="Acidic residues" evidence="4">
    <location>
        <begin position="488"/>
        <end position="503"/>
    </location>
</feature>
<dbReference type="STRING" id="1325735.A0A428TTA1"/>
<feature type="repeat" description="ANK" evidence="3">
    <location>
        <begin position="527"/>
        <end position="559"/>
    </location>
</feature>
<keyword evidence="6" id="KW-1185">Reference proteome</keyword>
<feature type="repeat" description="ANK" evidence="3">
    <location>
        <begin position="897"/>
        <end position="929"/>
    </location>
</feature>
<feature type="region of interest" description="Disordered" evidence="4">
    <location>
        <begin position="488"/>
        <end position="510"/>
    </location>
</feature>
<dbReference type="GO" id="GO:0005737">
    <property type="term" value="C:cytoplasm"/>
    <property type="evidence" value="ECO:0007669"/>
    <property type="project" value="TreeGrafter"/>
</dbReference>
<proteinExistence type="predicted"/>
<dbReference type="PROSITE" id="PS50088">
    <property type="entry name" value="ANK_REPEAT"/>
    <property type="match status" value="9"/>
</dbReference>
<dbReference type="Pfam" id="PF00023">
    <property type="entry name" value="Ank"/>
    <property type="match status" value="2"/>
</dbReference>
<dbReference type="PANTHER" id="PTHR24198">
    <property type="entry name" value="ANKYRIN REPEAT AND PROTEIN KINASE DOMAIN-CONTAINING PROTEIN"/>
    <property type="match status" value="1"/>
</dbReference>
<feature type="repeat" description="ANK" evidence="3">
    <location>
        <begin position="693"/>
        <end position="725"/>
    </location>
</feature>
<dbReference type="PROSITE" id="PS50297">
    <property type="entry name" value="ANK_REP_REGION"/>
    <property type="match status" value="7"/>
</dbReference>
<evidence type="ECO:0000256" key="4">
    <source>
        <dbReference type="SAM" id="MobiDB-lite"/>
    </source>
</evidence>
<dbReference type="InterPro" id="IPR036770">
    <property type="entry name" value="Ankyrin_rpt-contain_sf"/>
</dbReference>
<feature type="region of interest" description="Disordered" evidence="4">
    <location>
        <begin position="968"/>
        <end position="999"/>
    </location>
</feature>
<dbReference type="Gene3D" id="1.25.40.20">
    <property type="entry name" value="Ankyrin repeat-containing domain"/>
    <property type="match status" value="3"/>
</dbReference>
<evidence type="ECO:0000313" key="6">
    <source>
        <dbReference type="Proteomes" id="UP000287144"/>
    </source>
</evidence>
<reference evidence="5 6" key="1">
    <citation type="submission" date="2017-06" db="EMBL/GenBank/DDBJ databases">
        <title>Comparative genomic analysis of Ambrosia Fusariam Clade fungi.</title>
        <authorList>
            <person name="Stajich J.E."/>
            <person name="Carrillo J."/>
            <person name="Kijimoto T."/>
            <person name="Eskalen A."/>
            <person name="O'Donnell K."/>
            <person name="Kasson M."/>
        </authorList>
    </citation>
    <scope>NUCLEOTIDE SEQUENCE [LARGE SCALE GENOMIC DNA]</scope>
    <source>
        <strain evidence="5 6">NRRL62579</strain>
    </source>
</reference>
<dbReference type="Pfam" id="PF12796">
    <property type="entry name" value="Ank_2"/>
    <property type="match status" value="3"/>
</dbReference>
<dbReference type="Proteomes" id="UP000287144">
    <property type="component" value="Unassembled WGS sequence"/>
</dbReference>
<feature type="repeat" description="ANK" evidence="3">
    <location>
        <begin position="560"/>
        <end position="592"/>
    </location>
</feature>
<dbReference type="EMBL" id="NKCK01000053">
    <property type="protein sequence ID" value="RSM05288.1"/>
    <property type="molecule type" value="Genomic_DNA"/>
</dbReference>
<keyword evidence="1" id="KW-0677">Repeat</keyword>
<evidence type="ECO:0000256" key="1">
    <source>
        <dbReference type="ARBA" id="ARBA00022737"/>
    </source>
</evidence>
<evidence type="ECO:0000313" key="5">
    <source>
        <dbReference type="EMBL" id="RSM05288.1"/>
    </source>
</evidence>
<comment type="caution">
    <text evidence="5">The sequence shown here is derived from an EMBL/GenBank/DDBJ whole genome shotgun (WGS) entry which is preliminary data.</text>
</comment>
<protein>
    <submittedName>
        <fullName evidence="5">Uncharacterized protein</fullName>
    </submittedName>
</protein>
<dbReference type="PRINTS" id="PR01415">
    <property type="entry name" value="ANKYRIN"/>
</dbReference>
<feature type="repeat" description="ANK" evidence="3">
    <location>
        <begin position="593"/>
        <end position="625"/>
    </location>
</feature>
<dbReference type="PANTHER" id="PTHR24198:SF165">
    <property type="entry name" value="ANKYRIN REPEAT-CONTAINING PROTEIN-RELATED"/>
    <property type="match status" value="1"/>
</dbReference>
<feature type="repeat" description="ANK" evidence="3">
    <location>
        <begin position="660"/>
        <end position="692"/>
    </location>
</feature>
<dbReference type="SUPFAM" id="SSF48403">
    <property type="entry name" value="Ankyrin repeat"/>
    <property type="match status" value="2"/>
</dbReference>
<name>A0A428TTA1_9HYPO</name>
<dbReference type="InterPro" id="IPR002110">
    <property type="entry name" value="Ankyrin_rpt"/>
</dbReference>
<feature type="region of interest" description="Disordered" evidence="4">
    <location>
        <begin position="1023"/>
        <end position="1042"/>
    </location>
</feature>
<evidence type="ECO:0000256" key="3">
    <source>
        <dbReference type="PROSITE-ProRule" id="PRU00023"/>
    </source>
</evidence>
<feature type="repeat" description="ANK" evidence="3">
    <location>
        <begin position="626"/>
        <end position="658"/>
    </location>
</feature>